<protein>
    <submittedName>
        <fullName evidence="2">Uncharacterized protein</fullName>
    </submittedName>
</protein>
<dbReference type="RefSeq" id="WP_090376473.1">
    <property type="nucleotide sequence ID" value="NZ_CP156749.1"/>
</dbReference>
<keyword evidence="1" id="KW-1133">Transmembrane helix</keyword>
<keyword evidence="3" id="KW-1185">Reference proteome</keyword>
<keyword evidence="1" id="KW-0812">Transmembrane</keyword>
<dbReference type="Proteomes" id="UP000242849">
    <property type="component" value="Unassembled WGS sequence"/>
</dbReference>
<organism evidence="2 3">
    <name type="scientific">Pseudomonas anguilliseptica</name>
    <dbReference type="NCBI Taxonomy" id="53406"/>
    <lineage>
        <taxon>Bacteria</taxon>
        <taxon>Pseudomonadati</taxon>
        <taxon>Pseudomonadota</taxon>
        <taxon>Gammaproteobacteria</taxon>
        <taxon>Pseudomonadales</taxon>
        <taxon>Pseudomonadaceae</taxon>
        <taxon>Pseudomonas</taxon>
    </lineage>
</organism>
<evidence type="ECO:0000313" key="3">
    <source>
        <dbReference type="Proteomes" id="UP000242849"/>
    </source>
</evidence>
<evidence type="ECO:0000256" key="1">
    <source>
        <dbReference type="SAM" id="Phobius"/>
    </source>
</evidence>
<dbReference type="AlphaFoldDB" id="A0A1H4R6Q0"/>
<name>A0A1H4R6Q0_PSEAG</name>
<reference evidence="3" key="1">
    <citation type="submission" date="2016-10" db="EMBL/GenBank/DDBJ databases">
        <authorList>
            <person name="Varghese N."/>
            <person name="Submissions S."/>
        </authorList>
    </citation>
    <scope>NUCLEOTIDE SEQUENCE [LARGE SCALE GENOMIC DNA]</scope>
    <source>
        <strain evidence="3">DSM 12111</strain>
    </source>
</reference>
<feature type="transmembrane region" description="Helical" evidence="1">
    <location>
        <begin position="79"/>
        <end position="102"/>
    </location>
</feature>
<accession>A0A1H4R6Q0</accession>
<dbReference type="EMBL" id="FNSC01000001">
    <property type="protein sequence ID" value="SEC27600.1"/>
    <property type="molecule type" value="Genomic_DNA"/>
</dbReference>
<evidence type="ECO:0000313" key="2">
    <source>
        <dbReference type="EMBL" id="SEC27600.1"/>
    </source>
</evidence>
<sequence>MQRFLGFILATIQALGIPLVAGLFICAVTGELRNQRLTLEWPFLIDVEYPLLEILLLSLPSILLYATLIRVLKSRRWRAACFALLAVLAAYFSCVVFAQAFGNIWTQSAMFIALFLGRLHLLAIALLPGLLLWWLIDLLGTLIRGRLSQA</sequence>
<feature type="transmembrane region" description="Helical" evidence="1">
    <location>
        <begin position="108"/>
        <end position="136"/>
    </location>
</feature>
<proteinExistence type="predicted"/>
<feature type="transmembrane region" description="Helical" evidence="1">
    <location>
        <begin position="50"/>
        <end position="72"/>
    </location>
</feature>
<gene>
    <name evidence="2" type="ORF">SAMN05421553_0601</name>
</gene>
<dbReference type="STRING" id="53406.SAMN05421553_0601"/>
<feature type="transmembrane region" description="Helical" evidence="1">
    <location>
        <begin position="7"/>
        <end position="30"/>
    </location>
</feature>
<dbReference type="OrthoDB" id="7030361at2"/>
<keyword evidence="1" id="KW-0472">Membrane</keyword>